<evidence type="ECO:0000313" key="6">
    <source>
        <dbReference type="Ensembl" id="ENSPNAP00000014027.2"/>
    </source>
</evidence>
<protein>
    <recommendedName>
        <fullName evidence="5">Ig-like domain-containing protein</fullName>
    </recommendedName>
</protein>
<dbReference type="InterPro" id="IPR007110">
    <property type="entry name" value="Ig-like_dom"/>
</dbReference>
<evidence type="ECO:0000313" key="7">
    <source>
        <dbReference type="Proteomes" id="UP001501920"/>
    </source>
</evidence>
<feature type="domain" description="Ig-like" evidence="5">
    <location>
        <begin position="14"/>
        <end position="121"/>
    </location>
</feature>
<dbReference type="Gene3D" id="2.60.40.10">
    <property type="entry name" value="Immunoglobulins"/>
    <property type="match status" value="1"/>
</dbReference>
<keyword evidence="2" id="KW-0472">Membrane</keyword>
<evidence type="ECO:0000259" key="5">
    <source>
        <dbReference type="PROSITE" id="PS50835"/>
    </source>
</evidence>
<dbReference type="InterPro" id="IPR013783">
    <property type="entry name" value="Ig-like_fold"/>
</dbReference>
<proteinExistence type="predicted"/>
<dbReference type="GO" id="GO:0050852">
    <property type="term" value="P:T cell receptor signaling pathway"/>
    <property type="evidence" value="ECO:0007669"/>
    <property type="project" value="TreeGrafter"/>
</dbReference>
<dbReference type="GO" id="GO:0009897">
    <property type="term" value="C:external side of plasma membrane"/>
    <property type="evidence" value="ECO:0007669"/>
    <property type="project" value="TreeGrafter"/>
</dbReference>
<dbReference type="SUPFAM" id="SSF48726">
    <property type="entry name" value="Immunoglobulin"/>
    <property type="match status" value="1"/>
</dbReference>
<dbReference type="InterPro" id="IPR036179">
    <property type="entry name" value="Ig-like_dom_sf"/>
</dbReference>
<organism evidence="6 7">
    <name type="scientific">Pygocentrus nattereri</name>
    <name type="common">Red-bellied piranha</name>
    <dbReference type="NCBI Taxonomy" id="42514"/>
    <lineage>
        <taxon>Eukaryota</taxon>
        <taxon>Metazoa</taxon>
        <taxon>Chordata</taxon>
        <taxon>Craniata</taxon>
        <taxon>Vertebrata</taxon>
        <taxon>Euteleostomi</taxon>
        <taxon>Actinopterygii</taxon>
        <taxon>Neopterygii</taxon>
        <taxon>Teleostei</taxon>
        <taxon>Ostariophysi</taxon>
        <taxon>Characiformes</taxon>
        <taxon>Characoidei</taxon>
        <taxon>Pygocentrus</taxon>
    </lineage>
</organism>
<comment type="subcellular location">
    <subcellularLocation>
        <location evidence="1">Membrane</location>
    </subcellularLocation>
</comment>
<dbReference type="PANTHER" id="PTHR24100:SF151">
    <property type="entry name" value="ICOS LIGAND"/>
    <property type="match status" value="1"/>
</dbReference>
<dbReference type="GO" id="GO:0005102">
    <property type="term" value="F:signaling receptor binding"/>
    <property type="evidence" value="ECO:0007669"/>
    <property type="project" value="TreeGrafter"/>
</dbReference>
<evidence type="ECO:0000256" key="4">
    <source>
        <dbReference type="SAM" id="SignalP"/>
    </source>
</evidence>
<feature type="chain" id="PRO_5043814547" description="Ig-like domain-containing protein" evidence="4">
    <location>
        <begin position="27"/>
        <end position="190"/>
    </location>
</feature>
<dbReference type="OMA" id="IRIQNTM"/>
<dbReference type="Pfam" id="PF07686">
    <property type="entry name" value="V-set"/>
    <property type="match status" value="1"/>
</dbReference>
<dbReference type="InterPro" id="IPR050504">
    <property type="entry name" value="IgSF_BTN/MOG"/>
</dbReference>
<dbReference type="SMART" id="SM00409">
    <property type="entry name" value="IG"/>
    <property type="match status" value="1"/>
</dbReference>
<dbReference type="InterPro" id="IPR013106">
    <property type="entry name" value="Ig_V-set"/>
</dbReference>
<reference evidence="6" key="2">
    <citation type="submission" date="2025-08" db="UniProtKB">
        <authorList>
            <consortium name="Ensembl"/>
        </authorList>
    </citation>
    <scope>IDENTIFICATION</scope>
</reference>
<dbReference type="Ensembl" id="ENSPNAT00000021815.2">
    <property type="protein sequence ID" value="ENSPNAP00000014027.2"/>
    <property type="gene ID" value="ENSPNAG00000019932.2"/>
</dbReference>
<dbReference type="InterPro" id="IPR003599">
    <property type="entry name" value="Ig_sub"/>
</dbReference>
<keyword evidence="3" id="KW-0393">Immunoglobulin domain</keyword>
<dbReference type="GO" id="GO:0001817">
    <property type="term" value="P:regulation of cytokine production"/>
    <property type="evidence" value="ECO:0007669"/>
    <property type="project" value="TreeGrafter"/>
</dbReference>
<evidence type="ECO:0000256" key="3">
    <source>
        <dbReference type="ARBA" id="ARBA00023319"/>
    </source>
</evidence>
<dbReference type="GeneTree" id="ENSGT00940000175800"/>
<keyword evidence="4" id="KW-0732">Signal</keyword>
<name>A0A3B4CPP6_PYGNA</name>
<feature type="signal peptide" evidence="4">
    <location>
        <begin position="1"/>
        <end position="26"/>
    </location>
</feature>
<dbReference type="PANTHER" id="PTHR24100">
    <property type="entry name" value="BUTYROPHILIN"/>
    <property type="match status" value="1"/>
</dbReference>
<reference evidence="6 7" key="1">
    <citation type="submission" date="2020-10" db="EMBL/GenBank/DDBJ databases">
        <title>Pygocentrus nattereri (red-bellied piranha) genome, fPygNat1, primary haplotype.</title>
        <authorList>
            <person name="Myers G."/>
            <person name="Meyer A."/>
            <person name="Karagic N."/>
            <person name="Pippel M."/>
            <person name="Winkler S."/>
            <person name="Tracey A."/>
            <person name="Wood J."/>
            <person name="Formenti G."/>
            <person name="Howe K."/>
            <person name="Fedrigo O."/>
            <person name="Jarvis E.D."/>
        </authorList>
    </citation>
    <scope>NUCLEOTIDE SEQUENCE [LARGE SCALE GENOMIC DNA]</scope>
</reference>
<dbReference type="PROSITE" id="PS50835">
    <property type="entry name" value="IG_LIKE"/>
    <property type="match status" value="1"/>
</dbReference>
<accession>A0A3B4CPP6</accession>
<dbReference type="Proteomes" id="UP001501920">
    <property type="component" value="Chromosome 25"/>
</dbReference>
<sequence>MKEKMCKIFVMLLSELVAMSLQEIEAVVGHNIILPCSNSDEALRNKWNVFWRFRDSRTVYDIIDSRASFDEQDASFRSRVESFPAEWTQGNFSIALSNVEKADGGPYTCFIPAINKQTKVELVVQGLYTVFLNALLIFEKSTDSRSRCVVSLCIPNFVNSHTLILYICPTSVMPSLLSEVIWSVDPADSL</sequence>
<keyword evidence="7" id="KW-1185">Reference proteome</keyword>
<reference evidence="6" key="3">
    <citation type="submission" date="2025-09" db="UniProtKB">
        <authorList>
            <consortium name="Ensembl"/>
        </authorList>
    </citation>
    <scope>IDENTIFICATION</scope>
</reference>
<evidence type="ECO:0000256" key="1">
    <source>
        <dbReference type="ARBA" id="ARBA00004370"/>
    </source>
</evidence>
<dbReference type="AlphaFoldDB" id="A0A3B4CPP6"/>
<evidence type="ECO:0000256" key="2">
    <source>
        <dbReference type="ARBA" id="ARBA00023136"/>
    </source>
</evidence>